<evidence type="ECO:0000313" key="2">
    <source>
        <dbReference type="Proteomes" id="UP000825123"/>
    </source>
</evidence>
<dbReference type="AlphaFoldDB" id="A0A8D5U8R3"/>
<gene>
    <name evidence="1" type="ORF">KN1_24170</name>
</gene>
<sequence>MEVWYEGGVLKVIGNKDPCISSFIDKWRKEGLLEWYSTRFTVANVTLRPAIAFPFAVLERSDDFGHGILVKTKDSNLLYIGRVSPNWLGVYVAQAGFVRGRFVGRAFKNDELGIINMGIVGDWVNPLIGRRVNVLRVPLYTENVSRHIKSRKWNYVNGYYEGRSVRVTITRISRELPRVYTDVKPVIGAVIQSGDCTSYGDVGIVAGSDGKWVPIADFGKMTVDDVVEYLRGYVDLEVVDSTIPGVEKHEDVVVEFVYEWYPIKGVGELVSFAERVLGRVREEISKQGFEDSLRYVDECFLSIANPNEDFYKNVVDVAECAVNKNHGSFTMSFTFGSLISVIYEEVKDMYGKDIAKFVYTWSPITGDDIEAWKNAEELVNIGKEVYEKAKEELVKCGDVEALECLGYCLVNCSPYLEGEIDEKAKNVACCAVLTSFEGCEKE</sequence>
<reference evidence="1 2" key="1">
    <citation type="submission" date="2021-04" db="EMBL/GenBank/DDBJ databases">
        <title>Complete genome sequence of Stygiolobus sp. KN-1.</title>
        <authorList>
            <person name="Nakamura K."/>
            <person name="Sakai H."/>
            <person name="Kurosawa N."/>
        </authorList>
    </citation>
    <scope>NUCLEOTIDE SEQUENCE [LARGE SCALE GENOMIC DNA]</scope>
    <source>
        <strain evidence="1 2">KN-1</strain>
    </source>
</reference>
<proteinExistence type="predicted"/>
<dbReference type="RefSeq" id="WP_221287868.1">
    <property type="nucleotide sequence ID" value="NZ_AP024597.1"/>
</dbReference>
<dbReference type="GeneID" id="66164141"/>
<evidence type="ECO:0000313" key="1">
    <source>
        <dbReference type="EMBL" id="BCU71120.1"/>
    </source>
</evidence>
<dbReference type="EMBL" id="AP024597">
    <property type="protein sequence ID" value="BCU71120.1"/>
    <property type="molecule type" value="Genomic_DNA"/>
</dbReference>
<name>A0A8D5U8R3_9CREN</name>
<organism evidence="1 2">
    <name type="scientific">Stygiolobus caldivivus</name>
    <dbReference type="NCBI Taxonomy" id="2824673"/>
    <lineage>
        <taxon>Archaea</taxon>
        <taxon>Thermoproteota</taxon>
        <taxon>Thermoprotei</taxon>
        <taxon>Sulfolobales</taxon>
        <taxon>Sulfolobaceae</taxon>
        <taxon>Stygiolobus</taxon>
    </lineage>
</organism>
<keyword evidence="2" id="KW-1185">Reference proteome</keyword>
<accession>A0A8D5U8R3</accession>
<dbReference type="Proteomes" id="UP000825123">
    <property type="component" value="Chromosome"/>
</dbReference>
<protein>
    <submittedName>
        <fullName evidence="1">Uncharacterized protein</fullName>
    </submittedName>
</protein>
<dbReference type="KEGG" id="csty:KN1_24170"/>